<reference evidence="3" key="1">
    <citation type="submission" date="2020-10" db="EMBL/GenBank/DDBJ databases">
        <authorList>
            <person name="Han B."/>
            <person name="Lu T."/>
            <person name="Zhao Q."/>
            <person name="Huang X."/>
            <person name="Zhao Y."/>
        </authorList>
    </citation>
    <scope>NUCLEOTIDE SEQUENCE</scope>
</reference>
<dbReference type="InterPro" id="IPR051019">
    <property type="entry name" value="VLCFA-Steroid_DH"/>
</dbReference>
<dbReference type="GO" id="GO:0045703">
    <property type="term" value="F:ketoreductase activity"/>
    <property type="evidence" value="ECO:0007669"/>
    <property type="project" value="TreeGrafter"/>
</dbReference>
<name>A0A811S7M6_9POAL</name>
<dbReference type="InterPro" id="IPR002347">
    <property type="entry name" value="SDR_fam"/>
</dbReference>
<keyword evidence="1" id="KW-0521">NADP</keyword>
<dbReference type="Gene3D" id="3.40.50.720">
    <property type="entry name" value="NAD(P)-binding Rossmann-like Domain"/>
    <property type="match status" value="2"/>
</dbReference>
<dbReference type="Proteomes" id="UP000604825">
    <property type="component" value="Unassembled WGS sequence"/>
</dbReference>
<sequence length="572" mass="62632">MELARAGLNLVLVGRDPAKLQDVSDKIARGDEAMRRLREAIEGLDVGVLVNNAGVNKPGALYLHEVEVESLMRMVRVNLQALTEVTAAVLPGMVQRRRGAVVNIGSGSTLAVPSFPLYSVYAATKRYVAVFSKNLYVEYKSKGIDVQCQVPFYVETNMVSSAAKNSLFPLFVVGPDACGRAAVRWIGHGPLCVPNLVHQLQWWAAAFLPEILGDTYRLALHLHQRAIFRMLRSSRAHPQGSGEQAPPPPAWFFLLLAFVGGAYSASLSFRLLSYLALSMRRPRDLHRRYGAWAVVTGPTSGIGRSVALELARRGLNLVLLDLDAANLEETSDMVVSRHGVETKTVAFDLSLVGTPQGDESARRLRAAIEGLDVGVLVNNAGVSRPSMVYLHEADVEALVRMVRVNLWALTEVTAAVLPGMLERRRGAIVNMGSASSEAIPSFPLNTVYAATKRYVAKFSRGLHVEYRSKGIDVQCQAPFFVATRMVSSAVRDKWFSPLVPTPDAYALAATRWIGHGQPLCTPTLGHQLLWCLAGILPDAAHDWLRLREHLRLRAVIQRMRAARASKTGPDAK</sequence>
<dbReference type="FunFam" id="3.40.50.720:FF:000137">
    <property type="entry name" value="Hydroxysteroid (17-beta) dehydrogenase 3"/>
    <property type="match status" value="1"/>
</dbReference>
<dbReference type="SUPFAM" id="SSF51735">
    <property type="entry name" value="NAD(P)-binding Rossmann-fold domains"/>
    <property type="match status" value="2"/>
</dbReference>
<gene>
    <name evidence="3" type="ORF">NCGR_LOCUS60966</name>
</gene>
<organism evidence="3 4">
    <name type="scientific">Miscanthus lutarioriparius</name>
    <dbReference type="NCBI Taxonomy" id="422564"/>
    <lineage>
        <taxon>Eukaryota</taxon>
        <taxon>Viridiplantae</taxon>
        <taxon>Streptophyta</taxon>
        <taxon>Embryophyta</taxon>
        <taxon>Tracheophyta</taxon>
        <taxon>Spermatophyta</taxon>
        <taxon>Magnoliopsida</taxon>
        <taxon>Liliopsida</taxon>
        <taxon>Poales</taxon>
        <taxon>Poaceae</taxon>
        <taxon>PACMAD clade</taxon>
        <taxon>Panicoideae</taxon>
        <taxon>Andropogonodae</taxon>
        <taxon>Andropogoneae</taxon>
        <taxon>Saccharinae</taxon>
        <taxon>Miscanthus</taxon>
    </lineage>
</organism>
<dbReference type="OrthoDB" id="5545019at2759"/>
<evidence type="ECO:0000313" key="3">
    <source>
        <dbReference type="EMBL" id="CAD6336868.1"/>
    </source>
</evidence>
<dbReference type="InterPro" id="IPR036291">
    <property type="entry name" value="NAD(P)-bd_dom_sf"/>
</dbReference>
<proteinExistence type="predicted"/>
<keyword evidence="4" id="KW-1185">Reference proteome</keyword>
<dbReference type="PRINTS" id="PR00081">
    <property type="entry name" value="GDHRDH"/>
</dbReference>
<dbReference type="Pfam" id="PF00106">
    <property type="entry name" value="adh_short"/>
    <property type="match status" value="2"/>
</dbReference>
<dbReference type="PANTHER" id="PTHR43899:SF17">
    <property type="entry name" value="OS06G0299200 PROTEIN"/>
    <property type="match status" value="1"/>
</dbReference>
<evidence type="ECO:0000313" key="4">
    <source>
        <dbReference type="Proteomes" id="UP000604825"/>
    </source>
</evidence>
<dbReference type="PANTHER" id="PTHR43899">
    <property type="entry name" value="RH59310P"/>
    <property type="match status" value="1"/>
</dbReference>
<evidence type="ECO:0000256" key="1">
    <source>
        <dbReference type="ARBA" id="ARBA00022857"/>
    </source>
</evidence>
<dbReference type="CDD" id="cd05356">
    <property type="entry name" value="17beta-HSD1_like_SDR_c"/>
    <property type="match status" value="2"/>
</dbReference>
<keyword evidence="2" id="KW-0560">Oxidoreductase</keyword>
<dbReference type="PRINTS" id="PR00080">
    <property type="entry name" value="SDRFAMILY"/>
</dbReference>
<comment type="caution">
    <text evidence="3">The sequence shown here is derived from an EMBL/GenBank/DDBJ whole genome shotgun (WGS) entry which is preliminary data.</text>
</comment>
<accession>A0A811S7M6</accession>
<dbReference type="AlphaFoldDB" id="A0A811S7M6"/>
<evidence type="ECO:0000256" key="2">
    <source>
        <dbReference type="ARBA" id="ARBA00023002"/>
    </source>
</evidence>
<protein>
    <submittedName>
        <fullName evidence="3">Uncharacterized protein</fullName>
    </submittedName>
</protein>
<dbReference type="EMBL" id="CAJGYO010000018">
    <property type="protein sequence ID" value="CAD6336868.1"/>
    <property type="molecule type" value="Genomic_DNA"/>
</dbReference>
<dbReference type="GO" id="GO:0005783">
    <property type="term" value="C:endoplasmic reticulum"/>
    <property type="evidence" value="ECO:0007669"/>
    <property type="project" value="TreeGrafter"/>
</dbReference>